<keyword evidence="3" id="KW-1185">Reference proteome</keyword>
<feature type="transmembrane region" description="Helical" evidence="1">
    <location>
        <begin position="115"/>
        <end position="136"/>
    </location>
</feature>
<feature type="transmembrane region" description="Helical" evidence="1">
    <location>
        <begin position="280"/>
        <end position="297"/>
    </location>
</feature>
<keyword evidence="1" id="KW-0472">Membrane</keyword>
<feature type="transmembrane region" description="Helical" evidence="1">
    <location>
        <begin position="348"/>
        <end position="366"/>
    </location>
</feature>
<gene>
    <name evidence="2" type="ORF">ISU10_09115</name>
</gene>
<evidence type="ECO:0000313" key="2">
    <source>
        <dbReference type="EMBL" id="MBF4767924.1"/>
    </source>
</evidence>
<reference evidence="2" key="1">
    <citation type="submission" date="2020-11" db="EMBL/GenBank/DDBJ databases">
        <title>Nocardioides cynanchi sp. nov., isolated from soil of rhizosphere of Cynanchum wilfordii.</title>
        <authorList>
            <person name="Lee J.-S."/>
            <person name="Suh M.K."/>
            <person name="Kim J.-S."/>
        </authorList>
    </citation>
    <scope>NUCLEOTIDE SEQUENCE</scope>
    <source>
        <strain evidence="2">KCTC 19276</strain>
    </source>
</reference>
<feature type="transmembrane region" description="Helical" evidence="1">
    <location>
        <begin position="188"/>
        <end position="209"/>
    </location>
</feature>
<dbReference type="RefSeq" id="WP_194696073.1">
    <property type="nucleotide sequence ID" value="NZ_JADKPO010000010.1"/>
</dbReference>
<comment type="caution">
    <text evidence="2">The sequence shown here is derived from an EMBL/GenBank/DDBJ whole genome shotgun (WGS) entry which is preliminary data.</text>
</comment>
<feature type="transmembrane region" description="Helical" evidence="1">
    <location>
        <begin position="12"/>
        <end position="28"/>
    </location>
</feature>
<keyword evidence="1" id="KW-0812">Transmembrane</keyword>
<feature type="transmembrane region" description="Helical" evidence="1">
    <location>
        <begin position="81"/>
        <end position="103"/>
    </location>
</feature>
<organism evidence="2 3">
    <name type="scientific">Nocardioides agariphilus</name>
    <dbReference type="NCBI Taxonomy" id="433664"/>
    <lineage>
        <taxon>Bacteria</taxon>
        <taxon>Bacillati</taxon>
        <taxon>Actinomycetota</taxon>
        <taxon>Actinomycetes</taxon>
        <taxon>Propionibacteriales</taxon>
        <taxon>Nocardioidaceae</taxon>
        <taxon>Nocardioides</taxon>
    </lineage>
</organism>
<feature type="transmembrane region" description="Helical" evidence="1">
    <location>
        <begin position="148"/>
        <end position="167"/>
    </location>
</feature>
<dbReference type="EMBL" id="JADKPO010000010">
    <property type="protein sequence ID" value="MBF4767924.1"/>
    <property type="molecule type" value="Genomic_DNA"/>
</dbReference>
<evidence type="ECO:0008006" key="4">
    <source>
        <dbReference type="Google" id="ProtNLM"/>
    </source>
</evidence>
<name>A0A930YMB2_9ACTN</name>
<proteinExistence type="predicted"/>
<dbReference type="Proteomes" id="UP000660668">
    <property type="component" value="Unassembled WGS sequence"/>
</dbReference>
<sequence>MPATRVTAPRAFALMLLVVYAILCWRELGSGLEFDESYNLEVVRNLAEGRGYASNGSVQGTGLLLFDPFVSTGPALLVPAAAAWGLTGSLAVTRLVPLAYFCLYLAASWILGRRLAGHVGGLAALASPLLLVVGVRDLTTLSLVPGRFVGELPACALLMAAAVLLAHRRTTVAVLGGLCAGLAIQTKLSFVTAAAVIGLVWLIAEYVAARRLRLGRWLLVGMAAALPTTAFELYRRHVLGDGYAANIEALRAFVSSQAQSPPFRASGARLKTFPELLSGPGIWLLVGACLLAAVVELRRRRARVAPHARDAQERVEVALAAAVFGAGCVLGLLWLFRSIQPSLRQGLPTALLCLPVLAAVVTSVLLRAGGRDSTARVACVVVGVGLVGVVVYSGVRIAVGSDSHDMLEQQRAAARVIEESGTPSLPMAGWWTIPEFQVLTDVPPSTTPGASPPTVQVMTAVRALLERGSPDARAYSDQCAETLYSSWSVLVCRTG</sequence>
<protein>
    <recommendedName>
        <fullName evidence="4">Glycosyltransferase RgtA/B/C/D-like domain-containing protein</fullName>
    </recommendedName>
</protein>
<evidence type="ECO:0000256" key="1">
    <source>
        <dbReference type="SAM" id="Phobius"/>
    </source>
</evidence>
<keyword evidence="1" id="KW-1133">Transmembrane helix</keyword>
<feature type="transmembrane region" description="Helical" evidence="1">
    <location>
        <begin position="378"/>
        <end position="399"/>
    </location>
</feature>
<dbReference type="AlphaFoldDB" id="A0A930YMB2"/>
<accession>A0A930YMB2</accession>
<evidence type="ECO:0000313" key="3">
    <source>
        <dbReference type="Proteomes" id="UP000660668"/>
    </source>
</evidence>
<feature type="transmembrane region" description="Helical" evidence="1">
    <location>
        <begin position="317"/>
        <end position="336"/>
    </location>
</feature>